<sequence length="213" mass="22837">MEFLGTFPMAVVMVAGTPLVAAVFLASAERPRAASLGYLAGAAVVVASGTTLSWLATRTVKVNLTAGGADRRTIETGIDWFVVAVLVVLAVVVFVRRHRSGPPSWIARLQRAGPAYAARLAALLLGAMPTDALTMLSAGASTARHHLPWWHLLPFVLLTVLLLAVPLLVLLLLGRRAAAVLPRMRDWATRHSWLISEVVIALFLALTVRDALR</sequence>
<proteinExistence type="predicted"/>
<protein>
    <recommendedName>
        <fullName evidence="4">Sap, sulfolipid-1-addressing protein</fullName>
    </recommendedName>
</protein>
<feature type="transmembrane region" description="Helical" evidence="1">
    <location>
        <begin position="193"/>
        <end position="212"/>
    </location>
</feature>
<organism evidence="2 3">
    <name type="scientific">Micromonospora thermarum</name>
    <dbReference type="NCBI Taxonomy" id="2720024"/>
    <lineage>
        <taxon>Bacteria</taxon>
        <taxon>Bacillati</taxon>
        <taxon>Actinomycetota</taxon>
        <taxon>Actinomycetes</taxon>
        <taxon>Micromonosporales</taxon>
        <taxon>Micromonosporaceae</taxon>
        <taxon>Micromonospora</taxon>
    </lineage>
</organism>
<dbReference type="Proteomes" id="UP000783871">
    <property type="component" value="Unassembled WGS sequence"/>
</dbReference>
<feature type="transmembrane region" description="Helical" evidence="1">
    <location>
        <begin position="38"/>
        <end position="57"/>
    </location>
</feature>
<evidence type="ECO:0000313" key="2">
    <source>
        <dbReference type="EMBL" id="NJP30614.1"/>
    </source>
</evidence>
<feature type="transmembrane region" description="Helical" evidence="1">
    <location>
        <begin position="77"/>
        <end position="95"/>
    </location>
</feature>
<keyword evidence="1" id="KW-0472">Membrane</keyword>
<keyword evidence="1" id="KW-0812">Transmembrane</keyword>
<evidence type="ECO:0008006" key="4">
    <source>
        <dbReference type="Google" id="ProtNLM"/>
    </source>
</evidence>
<dbReference type="EMBL" id="JAATEO010000001">
    <property type="protein sequence ID" value="NJP30614.1"/>
    <property type="molecule type" value="Genomic_DNA"/>
</dbReference>
<feature type="transmembrane region" description="Helical" evidence="1">
    <location>
        <begin position="152"/>
        <end position="173"/>
    </location>
</feature>
<dbReference type="Pfam" id="PF11139">
    <property type="entry name" value="SfLAP"/>
    <property type="match status" value="1"/>
</dbReference>
<dbReference type="RefSeq" id="WP_167999035.1">
    <property type="nucleotide sequence ID" value="NZ_JAATEO010000001.1"/>
</dbReference>
<keyword evidence="1" id="KW-1133">Transmembrane helix</keyword>
<gene>
    <name evidence="2" type="ORF">HCJ94_01055</name>
</gene>
<evidence type="ECO:0000256" key="1">
    <source>
        <dbReference type="SAM" id="Phobius"/>
    </source>
</evidence>
<dbReference type="InterPro" id="IPR021315">
    <property type="entry name" value="Gap/Sap"/>
</dbReference>
<evidence type="ECO:0000313" key="3">
    <source>
        <dbReference type="Proteomes" id="UP000783871"/>
    </source>
</evidence>
<keyword evidence="3" id="KW-1185">Reference proteome</keyword>
<feature type="transmembrane region" description="Helical" evidence="1">
    <location>
        <begin position="116"/>
        <end position="140"/>
    </location>
</feature>
<comment type="caution">
    <text evidence="2">The sequence shown here is derived from an EMBL/GenBank/DDBJ whole genome shotgun (WGS) entry which is preliminary data.</text>
</comment>
<reference evidence="2 3" key="1">
    <citation type="submission" date="2020-03" db="EMBL/GenBank/DDBJ databases">
        <title>WGS of actinomycetes isolated from Thailand.</title>
        <authorList>
            <person name="Thawai C."/>
        </authorList>
    </citation>
    <scope>NUCLEOTIDE SEQUENCE [LARGE SCALE GENOMIC DNA]</scope>
    <source>
        <strain evidence="2 3">HSS6-12</strain>
    </source>
</reference>
<feature type="transmembrane region" description="Helical" evidence="1">
    <location>
        <begin position="6"/>
        <end position="26"/>
    </location>
</feature>
<accession>A0ABX0Z0T8</accession>
<name>A0ABX0Z0T8_9ACTN</name>